<feature type="region of interest" description="Disordered" evidence="3">
    <location>
        <begin position="1"/>
        <end position="37"/>
    </location>
</feature>
<dbReference type="SMART" id="SM00369">
    <property type="entry name" value="LRR_TYP"/>
    <property type="match status" value="6"/>
</dbReference>
<dbReference type="PROSITE" id="PS51450">
    <property type="entry name" value="LRR"/>
    <property type="match status" value="2"/>
</dbReference>
<protein>
    <submittedName>
        <fullName evidence="4">Uncharacterized protein</fullName>
    </submittedName>
</protein>
<dbReference type="InterPro" id="IPR032675">
    <property type="entry name" value="LRR_dom_sf"/>
</dbReference>
<feature type="compositionally biased region" description="Polar residues" evidence="3">
    <location>
        <begin position="358"/>
        <end position="367"/>
    </location>
</feature>
<dbReference type="InterPro" id="IPR050216">
    <property type="entry name" value="LRR_domain-containing"/>
</dbReference>
<keyword evidence="2" id="KW-0677">Repeat</keyword>
<dbReference type="Pfam" id="PF00560">
    <property type="entry name" value="LRR_1"/>
    <property type="match status" value="1"/>
</dbReference>
<sequence length="487" mass="55365">MLSKTPSTSKPTSSQLAALPKTPSNPQVPVTLNEKKKEEETELDTIVKMTIDWGLDELDFSGLNLSDSDLDKIKQIKLPEKFHSILIIDFSFNQFTQVPKELFQLKHLVEFVFSFCKLTEFPVLLRTFRSLLYLNLSGNKIRIIPEEMGYITSLERLNLSQNDIGAIPNSIGCLRNMEFLDLSKNPRIQTVPQTICECKNLKELHLEECGLLYLPNEITHLPQLEMLDLRVNFLKTLPEEMGRLISLNRMDLSFNCLVSLPSSLGLCLKLLTNNGLNIQDNEILDQLLLEAYEKSGVALLEYLEELMVCNGGFPRYHDGPSSVLINDSNYTNLSPSTSKRAAPRQIYKRSIRMKKQTDSNSKSTSDPQENENFRSTMEQWITTTLEVVIVQISELIEQINSLRNVEDLPLYVNKAKMLKQEISKAYPATPFNSTIPPTEDKFERAKAITTSALKDSLTALLNLQQSPQTSHHQKKVLMLRVIKDNLS</sequence>
<dbReference type="InterPro" id="IPR003591">
    <property type="entry name" value="Leu-rich_rpt_typical-subtyp"/>
</dbReference>
<dbReference type="EMBL" id="GIBP01002204">
    <property type="protein sequence ID" value="NDV31173.1"/>
    <property type="molecule type" value="Transcribed_RNA"/>
</dbReference>
<dbReference type="SUPFAM" id="SSF52047">
    <property type="entry name" value="RNI-like"/>
    <property type="match status" value="1"/>
</dbReference>
<dbReference type="Gene3D" id="3.80.10.10">
    <property type="entry name" value="Ribonuclease Inhibitor"/>
    <property type="match status" value="2"/>
</dbReference>
<evidence type="ECO:0000256" key="1">
    <source>
        <dbReference type="ARBA" id="ARBA00022614"/>
    </source>
</evidence>
<evidence type="ECO:0000256" key="2">
    <source>
        <dbReference type="ARBA" id="ARBA00022737"/>
    </source>
</evidence>
<dbReference type="AlphaFoldDB" id="A0A6B2L2D6"/>
<proteinExistence type="predicted"/>
<evidence type="ECO:0000313" key="4">
    <source>
        <dbReference type="EMBL" id="NDV31173.1"/>
    </source>
</evidence>
<accession>A0A6B2L2D6</accession>
<dbReference type="Pfam" id="PF12799">
    <property type="entry name" value="LRR_4"/>
    <property type="match status" value="1"/>
</dbReference>
<reference evidence="4" key="1">
    <citation type="journal article" date="2020" name="J. Eukaryot. Microbiol.">
        <title>De novo Sequencing, Assembly and Annotation of the Transcriptome for the Free-Living Testate Amoeba Arcella intermedia.</title>
        <authorList>
            <person name="Ribeiro G.M."/>
            <person name="Porfirio-Sousa A.L."/>
            <person name="Maurer-Alcala X.X."/>
            <person name="Katz L.A."/>
            <person name="Lahr D.J.G."/>
        </authorList>
    </citation>
    <scope>NUCLEOTIDE SEQUENCE</scope>
</reference>
<feature type="region of interest" description="Disordered" evidence="3">
    <location>
        <begin position="350"/>
        <end position="372"/>
    </location>
</feature>
<dbReference type="PANTHER" id="PTHR48051:SF42">
    <property type="entry name" value="LEUCINE-RICH REPEAT-CONTAINING PROTEIN 18-LIKE"/>
    <property type="match status" value="1"/>
</dbReference>
<name>A0A6B2L2D6_9EUKA</name>
<evidence type="ECO:0000256" key="3">
    <source>
        <dbReference type="SAM" id="MobiDB-lite"/>
    </source>
</evidence>
<dbReference type="GO" id="GO:0005737">
    <property type="term" value="C:cytoplasm"/>
    <property type="evidence" value="ECO:0007669"/>
    <property type="project" value="TreeGrafter"/>
</dbReference>
<dbReference type="PANTHER" id="PTHR48051">
    <property type="match status" value="1"/>
</dbReference>
<feature type="compositionally biased region" description="Low complexity" evidence="3">
    <location>
        <begin position="1"/>
        <end position="14"/>
    </location>
</feature>
<organism evidence="4">
    <name type="scientific">Arcella intermedia</name>
    <dbReference type="NCBI Taxonomy" id="1963864"/>
    <lineage>
        <taxon>Eukaryota</taxon>
        <taxon>Amoebozoa</taxon>
        <taxon>Tubulinea</taxon>
        <taxon>Elardia</taxon>
        <taxon>Arcellinida</taxon>
        <taxon>Sphaerothecina</taxon>
        <taxon>Arcellidae</taxon>
        <taxon>Arcella</taxon>
    </lineage>
</organism>
<dbReference type="InterPro" id="IPR025875">
    <property type="entry name" value="Leu-rich_rpt_4"/>
</dbReference>
<dbReference type="InterPro" id="IPR001611">
    <property type="entry name" value="Leu-rich_rpt"/>
</dbReference>
<keyword evidence="1" id="KW-0433">Leucine-rich repeat</keyword>